<sequence>MQESEHGLNRVPSTHESVTSVGQYLTFNSGGECYALCILAIKEIIEFGNITKIPMMPIFVRGVINLRGAVVPVIDLAARLYGEQLTAGRRTCVVIVELETEDGKIELGVVVDAVNEVLELSAKDLAAAPNFGSRIRTDFIRQMARIQDRLVMILALERVLSVDEMAGLMALSQEKSTTAQVA</sequence>
<evidence type="ECO:0000313" key="3">
    <source>
        <dbReference type="Proteomes" id="UP001589813"/>
    </source>
</evidence>
<evidence type="ECO:0000259" key="1">
    <source>
        <dbReference type="PROSITE" id="PS50851"/>
    </source>
</evidence>
<dbReference type="SUPFAM" id="SSF50341">
    <property type="entry name" value="CheW-like"/>
    <property type="match status" value="1"/>
</dbReference>
<dbReference type="InterPro" id="IPR036061">
    <property type="entry name" value="CheW-like_dom_sf"/>
</dbReference>
<dbReference type="PANTHER" id="PTHR22617:SF41">
    <property type="entry name" value="CHEMOTAXIS SIGNAL TRANSDUCTION SYSTEM ADAPTOR PROTEIN CHEW"/>
    <property type="match status" value="1"/>
</dbReference>
<dbReference type="SMART" id="SM00260">
    <property type="entry name" value="CheW"/>
    <property type="match status" value="1"/>
</dbReference>
<feature type="domain" description="CheW-like" evidence="1">
    <location>
        <begin position="21"/>
        <end position="165"/>
    </location>
</feature>
<accession>A0ABV6BBT5</accession>
<dbReference type="EMBL" id="JBHLXP010000001">
    <property type="protein sequence ID" value="MFC0048315.1"/>
    <property type="molecule type" value="Genomic_DNA"/>
</dbReference>
<comment type="caution">
    <text evidence="2">The sequence shown here is derived from an EMBL/GenBank/DDBJ whole genome shotgun (WGS) entry which is preliminary data.</text>
</comment>
<protein>
    <submittedName>
        <fullName evidence="2">Chemotaxis protein CheW</fullName>
    </submittedName>
</protein>
<dbReference type="RefSeq" id="WP_377242386.1">
    <property type="nucleotide sequence ID" value="NZ_JBHLXP010000001.1"/>
</dbReference>
<dbReference type="Gene3D" id="2.30.30.40">
    <property type="entry name" value="SH3 Domains"/>
    <property type="match status" value="1"/>
</dbReference>
<keyword evidence="3" id="KW-1185">Reference proteome</keyword>
<proteinExistence type="predicted"/>
<evidence type="ECO:0000313" key="2">
    <source>
        <dbReference type="EMBL" id="MFC0048315.1"/>
    </source>
</evidence>
<dbReference type="InterPro" id="IPR002545">
    <property type="entry name" value="CheW-lke_dom"/>
</dbReference>
<gene>
    <name evidence="2" type="ORF">ACFFJP_08440</name>
</gene>
<dbReference type="PANTHER" id="PTHR22617">
    <property type="entry name" value="CHEMOTAXIS SENSOR HISTIDINE KINASE-RELATED"/>
    <property type="match status" value="1"/>
</dbReference>
<organism evidence="2 3">
    <name type="scientific">Rheinheimera tilapiae</name>
    <dbReference type="NCBI Taxonomy" id="875043"/>
    <lineage>
        <taxon>Bacteria</taxon>
        <taxon>Pseudomonadati</taxon>
        <taxon>Pseudomonadota</taxon>
        <taxon>Gammaproteobacteria</taxon>
        <taxon>Chromatiales</taxon>
        <taxon>Chromatiaceae</taxon>
        <taxon>Rheinheimera</taxon>
    </lineage>
</organism>
<dbReference type="Pfam" id="PF01584">
    <property type="entry name" value="CheW"/>
    <property type="match status" value="1"/>
</dbReference>
<dbReference type="Proteomes" id="UP001589813">
    <property type="component" value="Unassembled WGS sequence"/>
</dbReference>
<dbReference type="Gene3D" id="2.40.50.180">
    <property type="entry name" value="CheA-289, Domain 4"/>
    <property type="match status" value="1"/>
</dbReference>
<dbReference type="InterPro" id="IPR039315">
    <property type="entry name" value="CheW"/>
</dbReference>
<reference evidence="2 3" key="1">
    <citation type="submission" date="2024-09" db="EMBL/GenBank/DDBJ databases">
        <authorList>
            <person name="Sun Q."/>
            <person name="Mori K."/>
        </authorList>
    </citation>
    <scope>NUCLEOTIDE SEQUENCE [LARGE SCALE GENOMIC DNA]</scope>
    <source>
        <strain evidence="2 3">KCTC 23315</strain>
    </source>
</reference>
<dbReference type="PROSITE" id="PS50851">
    <property type="entry name" value="CHEW"/>
    <property type="match status" value="1"/>
</dbReference>
<name>A0ABV6BBT5_9GAMM</name>